<evidence type="ECO:0000313" key="2">
    <source>
        <dbReference type="EMBL" id="MFC6385244.1"/>
    </source>
</evidence>
<gene>
    <name evidence="2" type="ORF">ACFP7A_01415</name>
</gene>
<dbReference type="EMBL" id="JBHSTQ010000001">
    <property type="protein sequence ID" value="MFC6385244.1"/>
    <property type="molecule type" value="Genomic_DNA"/>
</dbReference>
<name>A0ABW1WCM8_9BACL</name>
<organism evidence="2 3">
    <name type="scientific">Sporolactobacillus kofuensis</name>
    <dbReference type="NCBI Taxonomy" id="269672"/>
    <lineage>
        <taxon>Bacteria</taxon>
        <taxon>Bacillati</taxon>
        <taxon>Bacillota</taxon>
        <taxon>Bacilli</taxon>
        <taxon>Bacillales</taxon>
        <taxon>Sporolactobacillaceae</taxon>
        <taxon>Sporolactobacillus</taxon>
    </lineage>
</organism>
<sequence length="137" mass="15993">MDYVSRCVKDTVTTYKTSNPFEIASQKGIIITESPLGETLGFYMMRRRTQFITLNSDMNHHIKRFVCAHELGHAIEYPLCNTSFLRKTTLTSINKIEVQANKFATLLLAFNHNFEPWMTKRHFLQLCGIPIEMERFI</sequence>
<feature type="domain" description="IrrE N-terminal-like" evidence="1">
    <location>
        <begin position="26"/>
        <end position="108"/>
    </location>
</feature>
<dbReference type="Pfam" id="PF06114">
    <property type="entry name" value="Peptidase_M78"/>
    <property type="match status" value="1"/>
</dbReference>
<keyword evidence="3" id="KW-1185">Reference proteome</keyword>
<reference evidence="3" key="1">
    <citation type="journal article" date="2019" name="Int. J. Syst. Evol. Microbiol.">
        <title>The Global Catalogue of Microorganisms (GCM) 10K type strain sequencing project: providing services to taxonomists for standard genome sequencing and annotation.</title>
        <authorList>
            <consortium name="The Broad Institute Genomics Platform"/>
            <consortium name="The Broad Institute Genome Sequencing Center for Infectious Disease"/>
            <person name="Wu L."/>
            <person name="Ma J."/>
        </authorList>
    </citation>
    <scope>NUCLEOTIDE SEQUENCE [LARGE SCALE GENOMIC DNA]</scope>
    <source>
        <strain evidence="3">CCUG 42001</strain>
    </source>
</reference>
<dbReference type="Gene3D" id="1.10.10.2910">
    <property type="match status" value="1"/>
</dbReference>
<evidence type="ECO:0000259" key="1">
    <source>
        <dbReference type="Pfam" id="PF06114"/>
    </source>
</evidence>
<accession>A0ABW1WCM8</accession>
<dbReference type="InterPro" id="IPR010359">
    <property type="entry name" value="IrrE_HExxH"/>
</dbReference>
<dbReference type="Proteomes" id="UP001596267">
    <property type="component" value="Unassembled WGS sequence"/>
</dbReference>
<proteinExistence type="predicted"/>
<evidence type="ECO:0000313" key="3">
    <source>
        <dbReference type="Proteomes" id="UP001596267"/>
    </source>
</evidence>
<comment type="caution">
    <text evidence="2">The sequence shown here is derived from an EMBL/GenBank/DDBJ whole genome shotgun (WGS) entry which is preliminary data.</text>
</comment>
<protein>
    <submittedName>
        <fullName evidence="2">ImmA/IrrE family metallo-endopeptidase</fullName>
    </submittedName>
</protein>
<dbReference type="RefSeq" id="WP_253077351.1">
    <property type="nucleotide sequence ID" value="NZ_JAMXWN010000019.1"/>
</dbReference>